<feature type="non-terminal residue" evidence="10">
    <location>
        <position position="231"/>
    </location>
</feature>
<name>X1CFP2_9ZZZZ</name>
<accession>X1CFP2</accession>
<evidence type="ECO:0000256" key="1">
    <source>
        <dbReference type="ARBA" id="ARBA00004967"/>
    </source>
</evidence>
<proteinExistence type="predicted"/>
<dbReference type="GO" id="GO:0000050">
    <property type="term" value="P:urea cycle"/>
    <property type="evidence" value="ECO:0007669"/>
    <property type="project" value="TreeGrafter"/>
</dbReference>
<dbReference type="Gene3D" id="1.20.5.470">
    <property type="entry name" value="Single helix bin"/>
    <property type="match status" value="1"/>
</dbReference>
<dbReference type="UniPathway" id="UPA00068">
    <property type="reaction ID" value="UER00113"/>
</dbReference>
<dbReference type="GO" id="GO:0005737">
    <property type="term" value="C:cytoplasm"/>
    <property type="evidence" value="ECO:0007669"/>
    <property type="project" value="TreeGrafter"/>
</dbReference>
<dbReference type="AlphaFoldDB" id="X1CFP2"/>
<dbReference type="GO" id="GO:0000053">
    <property type="term" value="P:argininosuccinate metabolic process"/>
    <property type="evidence" value="ECO:0007669"/>
    <property type="project" value="TreeGrafter"/>
</dbReference>
<evidence type="ECO:0000256" key="3">
    <source>
        <dbReference type="ARBA" id="ARBA00012286"/>
    </source>
</evidence>
<dbReference type="EC" id="6.3.4.5" evidence="3"/>
<keyword evidence="6" id="KW-0028">Amino-acid biosynthesis</keyword>
<dbReference type="InterPro" id="IPR048268">
    <property type="entry name" value="Arginosuc_syn_C"/>
</dbReference>
<dbReference type="SUPFAM" id="SSF69864">
    <property type="entry name" value="Argininosuccinate synthetase, C-terminal domain"/>
    <property type="match status" value="1"/>
</dbReference>
<dbReference type="GO" id="GO:0005524">
    <property type="term" value="F:ATP binding"/>
    <property type="evidence" value="ECO:0007669"/>
    <property type="project" value="UniProtKB-KW"/>
</dbReference>
<dbReference type="InterPro" id="IPR001518">
    <property type="entry name" value="Arginosuc_synth"/>
</dbReference>
<dbReference type="CDD" id="cd01999">
    <property type="entry name" value="ASS"/>
    <property type="match status" value="1"/>
</dbReference>
<dbReference type="FunFam" id="3.90.1260.10:FF:000007">
    <property type="entry name" value="Argininosuccinate synthase"/>
    <property type="match status" value="1"/>
</dbReference>
<sequence>PYSIDQNLWGRSIECGHLENAEQEPLEEIYTLTASPEEAPDKPEYVTVQFEAGCPVGLNKKKMNPVELIEKLNDIAGKHGVGRVDHIEDRLVGIKSREIYESPAAEVLIEAHKDLEKMILTRHELDFKKQIDEKWTWLVYTGLWIDPLREALEAFIDKTQERVCGEVKMKLYKGRCWVAGRSSPMSLYDKNLATYEVETSFNQSYAEGFIELWGLPTKVANVLKEKVKKES</sequence>
<feature type="domain" description="Arginosuccinate synthase C-terminal" evidence="9">
    <location>
        <begin position="2"/>
        <end position="219"/>
    </location>
</feature>
<gene>
    <name evidence="10" type="ORF">S01H4_57422</name>
</gene>
<keyword evidence="8" id="KW-0067">ATP-binding</keyword>
<dbReference type="InterPro" id="IPR024074">
    <property type="entry name" value="AS_cat/multimer_dom_body"/>
</dbReference>
<dbReference type="NCBIfam" id="TIGR00032">
    <property type="entry name" value="argG"/>
    <property type="match status" value="1"/>
</dbReference>
<evidence type="ECO:0000259" key="9">
    <source>
        <dbReference type="Pfam" id="PF20979"/>
    </source>
</evidence>
<comment type="subunit">
    <text evidence="2">Homotetramer.</text>
</comment>
<feature type="non-terminal residue" evidence="10">
    <location>
        <position position="1"/>
    </location>
</feature>
<evidence type="ECO:0000313" key="10">
    <source>
        <dbReference type="EMBL" id="GAH07121.1"/>
    </source>
</evidence>
<dbReference type="GO" id="GO:0006526">
    <property type="term" value="P:L-arginine biosynthetic process"/>
    <property type="evidence" value="ECO:0007669"/>
    <property type="project" value="UniProtKB-UniPathway"/>
</dbReference>
<organism evidence="10">
    <name type="scientific">marine sediment metagenome</name>
    <dbReference type="NCBI Taxonomy" id="412755"/>
    <lineage>
        <taxon>unclassified sequences</taxon>
        <taxon>metagenomes</taxon>
        <taxon>ecological metagenomes</taxon>
    </lineage>
</organism>
<evidence type="ECO:0000256" key="5">
    <source>
        <dbReference type="ARBA" id="ARBA00022598"/>
    </source>
</evidence>
<dbReference type="EMBL" id="BART01033403">
    <property type="protein sequence ID" value="GAH07121.1"/>
    <property type="molecule type" value="Genomic_DNA"/>
</dbReference>
<evidence type="ECO:0000256" key="6">
    <source>
        <dbReference type="ARBA" id="ARBA00022605"/>
    </source>
</evidence>
<comment type="pathway">
    <text evidence="1">Amino-acid biosynthesis; L-arginine biosynthesis; L-arginine from L-ornithine and carbamoyl phosphate: step 2/3.</text>
</comment>
<dbReference type="InterPro" id="IPR023434">
    <property type="entry name" value="Arginosuc_synth_type_1_subfam"/>
</dbReference>
<keyword evidence="5" id="KW-0436">Ligase</keyword>
<evidence type="ECO:0000256" key="4">
    <source>
        <dbReference type="ARBA" id="ARBA00022571"/>
    </source>
</evidence>
<reference evidence="10" key="1">
    <citation type="journal article" date="2014" name="Front. Microbiol.">
        <title>High frequency of phylogenetically diverse reductive dehalogenase-homologous genes in deep subseafloor sedimentary metagenomes.</title>
        <authorList>
            <person name="Kawai M."/>
            <person name="Futagami T."/>
            <person name="Toyoda A."/>
            <person name="Takaki Y."/>
            <person name="Nishi S."/>
            <person name="Hori S."/>
            <person name="Arai W."/>
            <person name="Tsubouchi T."/>
            <person name="Morono Y."/>
            <person name="Uchiyama I."/>
            <person name="Ito T."/>
            <person name="Fujiyama A."/>
            <person name="Inagaki F."/>
            <person name="Takami H."/>
        </authorList>
    </citation>
    <scope>NUCLEOTIDE SEQUENCE</scope>
    <source>
        <strain evidence="10">Expedition CK06-06</strain>
    </source>
</reference>
<protein>
    <recommendedName>
        <fullName evidence="3">argininosuccinate synthase</fullName>
        <ecNumber evidence="3">6.3.4.5</ecNumber>
    </recommendedName>
</protein>
<evidence type="ECO:0000256" key="7">
    <source>
        <dbReference type="ARBA" id="ARBA00022741"/>
    </source>
</evidence>
<evidence type="ECO:0000256" key="2">
    <source>
        <dbReference type="ARBA" id="ARBA00011881"/>
    </source>
</evidence>
<dbReference type="Gene3D" id="3.90.1260.10">
    <property type="entry name" value="Argininosuccinate synthetase, chain A, domain 2"/>
    <property type="match status" value="1"/>
</dbReference>
<comment type="caution">
    <text evidence="10">The sequence shown here is derived from an EMBL/GenBank/DDBJ whole genome shotgun (WGS) entry which is preliminary data.</text>
</comment>
<dbReference type="PANTHER" id="PTHR11587">
    <property type="entry name" value="ARGININOSUCCINATE SYNTHASE"/>
    <property type="match status" value="1"/>
</dbReference>
<keyword evidence="4" id="KW-0055">Arginine biosynthesis</keyword>
<evidence type="ECO:0000256" key="8">
    <source>
        <dbReference type="ARBA" id="ARBA00022840"/>
    </source>
</evidence>
<dbReference type="GO" id="GO:0004055">
    <property type="term" value="F:argininosuccinate synthase activity"/>
    <property type="evidence" value="ECO:0007669"/>
    <property type="project" value="UniProtKB-EC"/>
</dbReference>
<keyword evidence="7" id="KW-0547">Nucleotide-binding</keyword>
<dbReference type="PANTHER" id="PTHR11587:SF2">
    <property type="entry name" value="ARGININOSUCCINATE SYNTHASE"/>
    <property type="match status" value="1"/>
</dbReference>
<dbReference type="Pfam" id="PF20979">
    <property type="entry name" value="Arginosuc_syn_C"/>
    <property type="match status" value="1"/>
</dbReference>